<organism evidence="5 6">
    <name type="scientific">Chloroflexus aggregans</name>
    <dbReference type="NCBI Taxonomy" id="152260"/>
    <lineage>
        <taxon>Bacteria</taxon>
        <taxon>Bacillati</taxon>
        <taxon>Chloroflexota</taxon>
        <taxon>Chloroflexia</taxon>
        <taxon>Chloroflexales</taxon>
        <taxon>Chloroflexineae</taxon>
        <taxon>Chloroflexaceae</taxon>
        <taxon>Chloroflexus</taxon>
    </lineage>
</organism>
<evidence type="ECO:0000256" key="1">
    <source>
        <dbReference type="ARBA" id="ARBA00022670"/>
    </source>
</evidence>
<gene>
    <name evidence="5" type="ORF">C0184_11145</name>
</gene>
<feature type="transmembrane region" description="Helical" evidence="3">
    <location>
        <begin position="12"/>
        <end position="32"/>
    </location>
</feature>
<dbReference type="GO" id="GO:0004252">
    <property type="term" value="F:serine-type endopeptidase activity"/>
    <property type="evidence" value="ECO:0007669"/>
    <property type="project" value="InterPro"/>
</dbReference>
<dbReference type="AlphaFoldDB" id="A0A2J6X2U4"/>
<reference evidence="5 6" key="1">
    <citation type="submission" date="2018-01" db="EMBL/GenBank/DDBJ databases">
        <title>Metagenomic assembled genomes from two thermal pools in the Uzon Caldera, Kamchatka, Russia.</title>
        <authorList>
            <person name="Wilkins L."/>
            <person name="Ettinger C."/>
        </authorList>
    </citation>
    <scope>NUCLEOTIDE SEQUENCE [LARGE SCALE GENOMIC DNA]</scope>
    <source>
        <strain evidence="5">ZAV-02</strain>
    </source>
</reference>
<feature type="domain" description="PDZ" evidence="4">
    <location>
        <begin position="285"/>
        <end position="382"/>
    </location>
</feature>
<dbReference type="InterPro" id="IPR001940">
    <property type="entry name" value="Peptidase_S1C"/>
</dbReference>
<dbReference type="PANTHER" id="PTHR43343:SF3">
    <property type="entry name" value="PROTEASE DO-LIKE 8, CHLOROPLASTIC"/>
    <property type="match status" value="1"/>
</dbReference>
<keyword evidence="3" id="KW-0812">Transmembrane</keyword>
<dbReference type="InterPro" id="IPR036034">
    <property type="entry name" value="PDZ_sf"/>
</dbReference>
<comment type="caution">
    <text evidence="5">The sequence shown here is derived from an EMBL/GenBank/DDBJ whole genome shotgun (WGS) entry which is preliminary data.</text>
</comment>
<keyword evidence="3" id="KW-0472">Membrane</keyword>
<dbReference type="SUPFAM" id="SSF50494">
    <property type="entry name" value="Trypsin-like serine proteases"/>
    <property type="match status" value="1"/>
</dbReference>
<sequence>MSERTGRGRRMVLFFELFLLLVIAGAFVWTALVNDRRETVAVAPSPTPVTFTMPTIIPMTATDLEAQIAAVYREAGPSVVNITSRSISYDFFFNPVPRQGSGSGFFYDTAGHIVTNYHVVADADELQVTLADGRTVSAKIVGSDPSNDLAVIKVASPVDEIRPLPIGDSTQVYVGQFVLAIGNPFGLERTLTFGIVSALGRVIESPNQRFIGEVIQSDVAINPGNSGGPLLDLTGRVIGVNSAILSPSGANAGIGFAISARTVQRVVPVLIREGRYPHPSLGVRVIELTPQRAALFERAGMNLPIKEGLLIAELVEGGPAARAGLRGPQQVGRVGNWMLPVGGDVIVAINGRSITSSQELLVYLETETQVGETVQVTVIRNGREQIVPVTLAELSS</sequence>
<dbReference type="PANTHER" id="PTHR43343">
    <property type="entry name" value="PEPTIDASE S12"/>
    <property type="match status" value="1"/>
</dbReference>
<dbReference type="EMBL" id="PNIQ01000744">
    <property type="protein sequence ID" value="PMP78292.1"/>
    <property type="molecule type" value="Genomic_DNA"/>
</dbReference>
<evidence type="ECO:0000256" key="3">
    <source>
        <dbReference type="SAM" id="Phobius"/>
    </source>
</evidence>
<evidence type="ECO:0000256" key="2">
    <source>
        <dbReference type="ARBA" id="ARBA00022801"/>
    </source>
</evidence>
<dbReference type="Pfam" id="PF13180">
    <property type="entry name" value="PDZ_2"/>
    <property type="match status" value="1"/>
</dbReference>
<evidence type="ECO:0000313" key="5">
    <source>
        <dbReference type="EMBL" id="PMP78292.1"/>
    </source>
</evidence>
<keyword evidence="3" id="KW-1133">Transmembrane helix</keyword>
<name>A0A2J6X2U4_9CHLR</name>
<dbReference type="GO" id="GO:0006508">
    <property type="term" value="P:proteolysis"/>
    <property type="evidence" value="ECO:0007669"/>
    <property type="project" value="UniProtKB-KW"/>
</dbReference>
<keyword evidence="2" id="KW-0378">Hydrolase</keyword>
<dbReference type="PROSITE" id="PS50106">
    <property type="entry name" value="PDZ"/>
    <property type="match status" value="1"/>
</dbReference>
<dbReference type="InterPro" id="IPR009003">
    <property type="entry name" value="Peptidase_S1_PA"/>
</dbReference>
<dbReference type="Proteomes" id="UP000243376">
    <property type="component" value="Unassembled WGS sequence"/>
</dbReference>
<dbReference type="Gene3D" id="2.30.42.10">
    <property type="match status" value="1"/>
</dbReference>
<dbReference type="SMART" id="SM00228">
    <property type="entry name" value="PDZ"/>
    <property type="match status" value="1"/>
</dbReference>
<dbReference type="Gene3D" id="2.40.10.120">
    <property type="match status" value="1"/>
</dbReference>
<dbReference type="InterPro" id="IPR051201">
    <property type="entry name" value="Chloro_Bact_Ser_Proteases"/>
</dbReference>
<proteinExistence type="predicted"/>
<dbReference type="Pfam" id="PF13365">
    <property type="entry name" value="Trypsin_2"/>
    <property type="match status" value="1"/>
</dbReference>
<dbReference type="PRINTS" id="PR00834">
    <property type="entry name" value="PROTEASES2C"/>
</dbReference>
<accession>A0A2J6X2U4</accession>
<keyword evidence="1" id="KW-0645">Protease</keyword>
<protein>
    <submittedName>
        <fullName evidence="5">2-alkenal reductase</fullName>
    </submittedName>
</protein>
<evidence type="ECO:0000313" key="6">
    <source>
        <dbReference type="Proteomes" id="UP000243376"/>
    </source>
</evidence>
<evidence type="ECO:0000259" key="4">
    <source>
        <dbReference type="PROSITE" id="PS50106"/>
    </source>
</evidence>
<dbReference type="SUPFAM" id="SSF50156">
    <property type="entry name" value="PDZ domain-like"/>
    <property type="match status" value="1"/>
</dbReference>
<dbReference type="InterPro" id="IPR001478">
    <property type="entry name" value="PDZ"/>
</dbReference>